<gene>
    <name evidence="8" type="ORF">DGMP_21320</name>
</gene>
<dbReference type="Pfam" id="PF03781">
    <property type="entry name" value="FGE-sulfatase"/>
    <property type="match status" value="1"/>
</dbReference>
<dbReference type="PROSITE" id="PS00107">
    <property type="entry name" value="PROTEIN_KINASE_ATP"/>
    <property type="match status" value="1"/>
</dbReference>
<dbReference type="InterPro" id="IPR005532">
    <property type="entry name" value="SUMF_dom"/>
</dbReference>
<evidence type="ECO:0000256" key="3">
    <source>
        <dbReference type="ARBA" id="ARBA00022777"/>
    </source>
</evidence>
<dbReference type="InterPro" id="IPR017441">
    <property type="entry name" value="Protein_kinase_ATP_BS"/>
</dbReference>
<keyword evidence="3" id="KW-0418">Kinase</keyword>
<feature type="binding site" evidence="5">
    <location>
        <position position="48"/>
    </location>
    <ligand>
        <name>ATP</name>
        <dbReference type="ChEBI" id="CHEBI:30616"/>
    </ligand>
</feature>
<dbReference type="AlphaFoldDB" id="A0A8D5FNF5"/>
<evidence type="ECO:0000256" key="1">
    <source>
        <dbReference type="ARBA" id="ARBA00022679"/>
    </source>
</evidence>
<dbReference type="SMART" id="SM00220">
    <property type="entry name" value="S_TKc"/>
    <property type="match status" value="1"/>
</dbReference>
<proteinExistence type="predicted"/>
<dbReference type="PROSITE" id="PS50011">
    <property type="entry name" value="PROTEIN_KINASE_DOM"/>
    <property type="match status" value="1"/>
</dbReference>
<dbReference type="KEGG" id="dbk:DGMP_21320"/>
<accession>A0A8D5FNF5</accession>
<dbReference type="InterPro" id="IPR000719">
    <property type="entry name" value="Prot_kinase_dom"/>
</dbReference>
<keyword evidence="4 5" id="KW-0067">ATP-binding</keyword>
<sequence>MGDSHNVTFKPGKVLDSKWIIIEHIGKGAMGEVYRAHQTNLKRDVAIKIISEDVMSEIADDPDELEIAFGRFQREVQTMAQVRHTNILTIYDYGELVETDGDRESHVAYIVMEYIPGNSLRFTLTEDGLDDEPELYRQWVYNYFMPVLDGVEMLHNNKIVHRDLKPENIFLDGDIPKIADFGLARSQHMKAVTCSIEMLGTLAYMSPEQCADFKYADYRADIYALGKILYEAVNGTLTKNEVPFTSVCIENPQTVFLQDMSRIIEKATAEKPENRYQTIHELRNDIKQALAENVGDVINISPKSEITASPGKMVTDRQIKLFGLGIVIVIILVIAVDLYDFFYKTESPVSVEEKTYAGITEKPIAKHVITVAKGGKLEKTIHGKDGSTLLLTGDLRDTKEGRFLFYMDDRKITNFLFLEFLHNVESQVVVKNGIVRHGNKIVIYIGDGSAPEDSILFEHNTFHLKNQDLGSKPVLRVTYHGAQMYAKQYGKELLTDKEWLFGYRYHLVNTLLAESVKPVSWDQMENNMMFNSNPSVKTVLDGMGQKLKEWITMTGSTTDSANLSPTADRPVSGVMDASRAHNDGKPIMRFPWEGFEDVGFRTKIPVVRK</sequence>
<evidence type="ECO:0000313" key="8">
    <source>
        <dbReference type="EMBL" id="BCL61439.1"/>
    </source>
</evidence>
<keyword evidence="9" id="KW-1185">Reference proteome</keyword>
<dbReference type="PANTHER" id="PTHR43289">
    <property type="entry name" value="MITOGEN-ACTIVATED PROTEIN KINASE KINASE KINASE 20-RELATED"/>
    <property type="match status" value="1"/>
</dbReference>
<dbReference type="PANTHER" id="PTHR43289:SF34">
    <property type="entry name" value="SERINE_THREONINE-PROTEIN KINASE YBDM-RELATED"/>
    <property type="match status" value="1"/>
</dbReference>
<dbReference type="Proteomes" id="UP000826725">
    <property type="component" value="Chromosome"/>
</dbReference>
<keyword evidence="6" id="KW-0472">Membrane</keyword>
<dbReference type="CDD" id="cd14014">
    <property type="entry name" value="STKc_PknB_like"/>
    <property type="match status" value="1"/>
</dbReference>
<keyword evidence="6" id="KW-0812">Transmembrane</keyword>
<feature type="domain" description="Protein kinase" evidence="7">
    <location>
        <begin position="19"/>
        <end position="321"/>
    </location>
</feature>
<evidence type="ECO:0000313" key="9">
    <source>
        <dbReference type="Proteomes" id="UP000826725"/>
    </source>
</evidence>
<evidence type="ECO:0000256" key="5">
    <source>
        <dbReference type="PROSITE-ProRule" id="PRU10141"/>
    </source>
</evidence>
<evidence type="ECO:0000256" key="4">
    <source>
        <dbReference type="ARBA" id="ARBA00022840"/>
    </source>
</evidence>
<evidence type="ECO:0000256" key="6">
    <source>
        <dbReference type="SAM" id="Phobius"/>
    </source>
</evidence>
<dbReference type="Pfam" id="PF00069">
    <property type="entry name" value="Pkinase"/>
    <property type="match status" value="1"/>
</dbReference>
<dbReference type="PROSITE" id="PS00108">
    <property type="entry name" value="PROTEIN_KINASE_ST"/>
    <property type="match status" value="1"/>
</dbReference>
<dbReference type="GO" id="GO:0004674">
    <property type="term" value="F:protein serine/threonine kinase activity"/>
    <property type="evidence" value="ECO:0007669"/>
    <property type="project" value="TreeGrafter"/>
</dbReference>
<name>A0A8D5FNF5_9BACT</name>
<feature type="transmembrane region" description="Helical" evidence="6">
    <location>
        <begin position="321"/>
        <end position="342"/>
    </location>
</feature>
<dbReference type="EMBL" id="AP024086">
    <property type="protein sequence ID" value="BCL61439.1"/>
    <property type="molecule type" value="Genomic_DNA"/>
</dbReference>
<protein>
    <recommendedName>
        <fullName evidence="7">Protein kinase domain-containing protein</fullName>
    </recommendedName>
</protein>
<organism evidence="8 9">
    <name type="scientific">Desulfomarina profundi</name>
    <dbReference type="NCBI Taxonomy" id="2772557"/>
    <lineage>
        <taxon>Bacteria</taxon>
        <taxon>Pseudomonadati</taxon>
        <taxon>Thermodesulfobacteriota</taxon>
        <taxon>Desulfobulbia</taxon>
        <taxon>Desulfobulbales</taxon>
        <taxon>Desulfobulbaceae</taxon>
        <taxon>Desulfomarina</taxon>
    </lineage>
</organism>
<keyword evidence="1" id="KW-0808">Transferase</keyword>
<dbReference type="GO" id="GO:0005524">
    <property type="term" value="F:ATP binding"/>
    <property type="evidence" value="ECO:0007669"/>
    <property type="project" value="UniProtKB-UniRule"/>
</dbReference>
<evidence type="ECO:0000259" key="7">
    <source>
        <dbReference type="PROSITE" id="PS50011"/>
    </source>
</evidence>
<dbReference type="InterPro" id="IPR008271">
    <property type="entry name" value="Ser/Thr_kinase_AS"/>
</dbReference>
<dbReference type="RefSeq" id="WP_228853894.1">
    <property type="nucleotide sequence ID" value="NZ_AP024086.1"/>
</dbReference>
<keyword evidence="2 5" id="KW-0547">Nucleotide-binding</keyword>
<keyword evidence="6" id="KW-1133">Transmembrane helix</keyword>
<evidence type="ECO:0000256" key="2">
    <source>
        <dbReference type="ARBA" id="ARBA00022741"/>
    </source>
</evidence>
<reference evidence="8" key="1">
    <citation type="submission" date="2020-09" db="EMBL/GenBank/DDBJ databases">
        <title>Desulfogranum mesoprofundum gen. nov., sp. nov., a novel mesophilic, sulfate-reducing chemolithoautotroph isolated from a deep-sea hydrothermal vent chimney in the Suiyo Seamount.</title>
        <authorList>
            <person name="Hashimoto Y."/>
            <person name="Nakagawa S."/>
        </authorList>
    </citation>
    <scope>NUCLEOTIDE SEQUENCE</scope>
    <source>
        <strain evidence="8">KT2</strain>
    </source>
</reference>